<protein>
    <submittedName>
        <fullName evidence="2">Uncharacterized protein</fullName>
    </submittedName>
</protein>
<evidence type="ECO:0000256" key="1">
    <source>
        <dbReference type="SAM" id="MobiDB-lite"/>
    </source>
</evidence>
<reference evidence="3" key="1">
    <citation type="submission" date="2016-02" db="EMBL/GenBank/DDBJ databases">
        <authorList>
            <person name="Kaur G."/>
            <person name="Nair G.R."/>
            <person name="Mayilraj S."/>
        </authorList>
    </citation>
    <scope>NUCLEOTIDE SEQUENCE [LARGE SCALE GENOMIC DNA]</scope>
    <source>
        <strain evidence="3">GA-15</strain>
    </source>
</reference>
<gene>
    <name evidence="2" type="ORF">AYJ05_12205</name>
</gene>
<keyword evidence="3" id="KW-1185">Reference proteome</keyword>
<evidence type="ECO:0000313" key="2">
    <source>
        <dbReference type="EMBL" id="OAH24747.1"/>
    </source>
</evidence>
<dbReference type="EMBL" id="LSTQ01000028">
    <property type="protein sequence ID" value="OAH24747.1"/>
    <property type="molecule type" value="Genomic_DNA"/>
</dbReference>
<sequence length="141" mass="15016">MTPREVDLLEETDKNGLELSYAANLKVLTNNCLDAVDTNGGMLRKIEELESSFHAGGGGSKACLFGGPSTRCLRLDDNLPQANGEGDAECDEQSTGNPTGPDGGLGEKVHARDAVNDKRFGDKAKRNNQKQPRDLVGKSAD</sequence>
<comment type="caution">
    <text evidence="2">The sequence shown here is derived from an EMBL/GenBank/DDBJ whole genome shotgun (WGS) entry which is preliminary data.</text>
</comment>
<accession>A0A177I7H2</accession>
<dbReference type="AlphaFoldDB" id="A0A177I7H2"/>
<evidence type="ECO:0000313" key="3">
    <source>
        <dbReference type="Proteomes" id="UP000076947"/>
    </source>
</evidence>
<feature type="region of interest" description="Disordered" evidence="1">
    <location>
        <begin position="74"/>
        <end position="141"/>
    </location>
</feature>
<name>A0A177I7H2_9CORY</name>
<proteinExistence type="predicted"/>
<organism evidence="2 3">
    <name type="scientific">Corynebacterium stationis</name>
    <dbReference type="NCBI Taxonomy" id="1705"/>
    <lineage>
        <taxon>Bacteria</taxon>
        <taxon>Bacillati</taxon>
        <taxon>Actinomycetota</taxon>
        <taxon>Actinomycetes</taxon>
        <taxon>Mycobacteriales</taxon>
        <taxon>Corynebacteriaceae</taxon>
        <taxon>Corynebacterium</taxon>
    </lineage>
</organism>
<dbReference type="Proteomes" id="UP000076947">
    <property type="component" value="Unassembled WGS sequence"/>
</dbReference>
<feature type="compositionally biased region" description="Basic and acidic residues" evidence="1">
    <location>
        <begin position="105"/>
        <end position="141"/>
    </location>
</feature>